<keyword evidence="3" id="KW-1185">Reference proteome</keyword>
<dbReference type="Proteomes" id="UP000038055">
    <property type="component" value="Unassembled WGS sequence"/>
</dbReference>
<proteinExistence type="predicted"/>
<feature type="compositionally biased region" description="Basic residues" evidence="1">
    <location>
        <begin position="39"/>
        <end position="49"/>
    </location>
</feature>
<reference evidence="3" key="1">
    <citation type="submission" date="2015-01" db="EMBL/GenBank/DDBJ databases">
        <authorList>
            <person name="MANFREDI Pablo"/>
        </authorList>
    </citation>
    <scope>NUCLEOTIDE SEQUENCE [LARGE SCALE GENOMIC DNA]</scope>
    <source>
        <strain evidence="3">Ccyn2B</strain>
    </source>
</reference>
<evidence type="ECO:0000313" key="3">
    <source>
        <dbReference type="Proteomes" id="UP000038055"/>
    </source>
</evidence>
<evidence type="ECO:0000313" key="2">
    <source>
        <dbReference type="EMBL" id="CEN37592.1"/>
    </source>
</evidence>
<gene>
    <name evidence="2" type="ORF">CCYN2B_40143</name>
</gene>
<protein>
    <submittedName>
        <fullName evidence="2">Uncharacterized protein</fullName>
    </submittedName>
</protein>
<dbReference type="AlphaFoldDB" id="A0A0B7HI56"/>
<feature type="region of interest" description="Disordered" evidence="1">
    <location>
        <begin position="25"/>
        <end position="56"/>
    </location>
</feature>
<evidence type="ECO:0000256" key="1">
    <source>
        <dbReference type="SAM" id="MobiDB-lite"/>
    </source>
</evidence>
<organism evidence="2 3">
    <name type="scientific">Capnocytophaga cynodegmi</name>
    <dbReference type="NCBI Taxonomy" id="28189"/>
    <lineage>
        <taxon>Bacteria</taxon>
        <taxon>Pseudomonadati</taxon>
        <taxon>Bacteroidota</taxon>
        <taxon>Flavobacteriia</taxon>
        <taxon>Flavobacteriales</taxon>
        <taxon>Flavobacteriaceae</taxon>
        <taxon>Capnocytophaga</taxon>
    </lineage>
</organism>
<name>A0A0B7HI56_9FLAO</name>
<accession>A0A0B7HI56</accession>
<dbReference type="EMBL" id="CDOD01000034">
    <property type="protein sequence ID" value="CEN37592.1"/>
    <property type="molecule type" value="Genomic_DNA"/>
</dbReference>
<sequence>MKKNRVFQRFRRCIALHLINGYINKNSKHDNNRNIKNTGNKKKINKKPNKNLNFLK</sequence>